<dbReference type="InterPro" id="IPR045286">
    <property type="entry name" value="FBS1-like"/>
</dbReference>
<dbReference type="Proteomes" id="UP001179952">
    <property type="component" value="Unassembled WGS sequence"/>
</dbReference>
<keyword evidence="4" id="KW-1185">Reference proteome</keyword>
<dbReference type="PROSITE" id="PS50181">
    <property type="entry name" value="FBOX"/>
    <property type="match status" value="1"/>
</dbReference>
<dbReference type="EMBL" id="JAUJYN010000004">
    <property type="protein sequence ID" value="KAK1272863.1"/>
    <property type="molecule type" value="Genomic_DNA"/>
</dbReference>
<dbReference type="InterPro" id="IPR001810">
    <property type="entry name" value="F-box_dom"/>
</dbReference>
<evidence type="ECO:0000259" key="2">
    <source>
        <dbReference type="PROSITE" id="PS50181"/>
    </source>
</evidence>
<dbReference type="InterPro" id="IPR036047">
    <property type="entry name" value="F-box-like_dom_sf"/>
</dbReference>
<feature type="domain" description="F-box" evidence="2">
    <location>
        <begin position="116"/>
        <end position="164"/>
    </location>
</feature>
<protein>
    <submittedName>
        <fullName evidence="3">F-box protein</fullName>
    </submittedName>
</protein>
<feature type="region of interest" description="Disordered" evidence="1">
    <location>
        <begin position="93"/>
        <end position="114"/>
    </location>
</feature>
<organism evidence="3 4">
    <name type="scientific">Acorus gramineus</name>
    <name type="common">Dwarf sweet flag</name>
    <dbReference type="NCBI Taxonomy" id="55184"/>
    <lineage>
        <taxon>Eukaryota</taxon>
        <taxon>Viridiplantae</taxon>
        <taxon>Streptophyta</taxon>
        <taxon>Embryophyta</taxon>
        <taxon>Tracheophyta</taxon>
        <taxon>Spermatophyta</taxon>
        <taxon>Magnoliopsida</taxon>
        <taxon>Liliopsida</taxon>
        <taxon>Acoraceae</taxon>
        <taxon>Acorus</taxon>
    </lineage>
</organism>
<feature type="compositionally biased region" description="Low complexity" evidence="1">
    <location>
        <begin position="98"/>
        <end position="108"/>
    </location>
</feature>
<reference evidence="3" key="2">
    <citation type="submission" date="2023-06" db="EMBL/GenBank/DDBJ databases">
        <authorList>
            <person name="Ma L."/>
            <person name="Liu K.-W."/>
            <person name="Li Z."/>
            <person name="Hsiao Y.-Y."/>
            <person name="Qi Y."/>
            <person name="Fu T."/>
            <person name="Tang G."/>
            <person name="Zhang D."/>
            <person name="Sun W.-H."/>
            <person name="Liu D.-K."/>
            <person name="Li Y."/>
            <person name="Chen G.-Z."/>
            <person name="Liu X.-D."/>
            <person name="Liao X.-Y."/>
            <person name="Jiang Y.-T."/>
            <person name="Yu X."/>
            <person name="Hao Y."/>
            <person name="Huang J."/>
            <person name="Zhao X.-W."/>
            <person name="Ke S."/>
            <person name="Chen Y.-Y."/>
            <person name="Wu W.-L."/>
            <person name="Hsu J.-L."/>
            <person name="Lin Y.-F."/>
            <person name="Huang M.-D."/>
            <person name="Li C.-Y."/>
            <person name="Huang L."/>
            <person name="Wang Z.-W."/>
            <person name="Zhao X."/>
            <person name="Zhong W.-Y."/>
            <person name="Peng D.-H."/>
            <person name="Ahmad S."/>
            <person name="Lan S."/>
            <person name="Zhang J.-S."/>
            <person name="Tsai W.-C."/>
            <person name="Van De Peer Y."/>
            <person name="Liu Z.-J."/>
        </authorList>
    </citation>
    <scope>NUCLEOTIDE SEQUENCE</scope>
    <source>
        <strain evidence="3">SCP</strain>
        <tissue evidence="3">Leaves</tissue>
    </source>
</reference>
<evidence type="ECO:0000313" key="4">
    <source>
        <dbReference type="Proteomes" id="UP001179952"/>
    </source>
</evidence>
<gene>
    <name evidence="3" type="ORF">QJS04_geneDACA009635</name>
</gene>
<dbReference type="AlphaFoldDB" id="A0AAV9B7Y8"/>
<evidence type="ECO:0000313" key="3">
    <source>
        <dbReference type="EMBL" id="KAK1272863.1"/>
    </source>
</evidence>
<dbReference type="PANTHER" id="PTHR34049">
    <property type="entry name" value="F-BOX PROTEIN SKIP27"/>
    <property type="match status" value="1"/>
</dbReference>
<reference evidence="3" key="1">
    <citation type="journal article" date="2023" name="Nat. Commun.">
        <title>Diploid and tetraploid genomes of Acorus and the evolution of monocots.</title>
        <authorList>
            <person name="Ma L."/>
            <person name="Liu K.W."/>
            <person name="Li Z."/>
            <person name="Hsiao Y.Y."/>
            <person name="Qi Y."/>
            <person name="Fu T."/>
            <person name="Tang G.D."/>
            <person name="Zhang D."/>
            <person name="Sun W.H."/>
            <person name="Liu D.K."/>
            <person name="Li Y."/>
            <person name="Chen G.Z."/>
            <person name="Liu X.D."/>
            <person name="Liao X.Y."/>
            <person name="Jiang Y.T."/>
            <person name="Yu X."/>
            <person name="Hao Y."/>
            <person name="Huang J."/>
            <person name="Zhao X.W."/>
            <person name="Ke S."/>
            <person name="Chen Y.Y."/>
            <person name="Wu W.L."/>
            <person name="Hsu J.L."/>
            <person name="Lin Y.F."/>
            <person name="Huang M.D."/>
            <person name="Li C.Y."/>
            <person name="Huang L."/>
            <person name="Wang Z.W."/>
            <person name="Zhao X."/>
            <person name="Zhong W.Y."/>
            <person name="Peng D.H."/>
            <person name="Ahmad S."/>
            <person name="Lan S."/>
            <person name="Zhang J.S."/>
            <person name="Tsai W.C."/>
            <person name="Van de Peer Y."/>
            <person name="Liu Z.J."/>
        </authorList>
    </citation>
    <scope>NUCLEOTIDE SEQUENCE</scope>
    <source>
        <strain evidence="3">SCP</strain>
    </source>
</reference>
<dbReference type="SUPFAM" id="SSF81383">
    <property type="entry name" value="F-box domain"/>
    <property type="match status" value="1"/>
</dbReference>
<accession>A0AAV9B7Y8</accession>
<proteinExistence type="predicted"/>
<comment type="caution">
    <text evidence="3">The sequence shown here is derived from an EMBL/GenBank/DDBJ whole genome shotgun (WGS) entry which is preliminary data.</text>
</comment>
<dbReference type="PANTHER" id="PTHR34049:SF2">
    <property type="entry name" value="F-BOX DOMAIN CONTAINING PROTEIN, EXPRESSED"/>
    <property type="match status" value="1"/>
</dbReference>
<feature type="region of interest" description="Disordered" evidence="1">
    <location>
        <begin position="1"/>
        <end position="23"/>
    </location>
</feature>
<sequence>MVKTSPKKRGSITLTPKKKSRNARNKYLRPGALAQIRNTRVTTRSCMDIRKKRVVLDSEKANIDLVNKKNVALQSSPRVSPYRTTFESVVGLMDGSKPQKLPTTPKTPQMDDVDSQSRLESLPLDLLVKIICHLHHDQLRAVFHVSQRIRKAVLIARQCYFNYTTPDRSRLEMLSTKTPLPTEHWPFVSRGNDMGALVLSPRTPKAPRHGPRPPSRLNVLEMRQIAAVLFQETTFSSRVIVPPGLPRPVFKPLSSNRVLFYEEELCKAVAENKLR</sequence>
<evidence type="ECO:0000256" key="1">
    <source>
        <dbReference type="SAM" id="MobiDB-lite"/>
    </source>
</evidence>
<name>A0AAV9B7Y8_ACOGR</name>